<dbReference type="FunFam" id="3.30.465.10:FF:000014">
    <property type="entry name" value="D-lactate dehydrogenase (Cytochrome), putative"/>
    <property type="match status" value="1"/>
</dbReference>
<keyword evidence="7" id="KW-0560">Oxidoreductase</keyword>
<dbReference type="KEGG" id="dfa:DFA_08843"/>
<evidence type="ECO:0000256" key="8">
    <source>
        <dbReference type="ARBA" id="ARBA00023128"/>
    </source>
</evidence>
<keyword evidence="4" id="KW-0285">Flavoprotein</keyword>
<dbReference type="SUPFAM" id="SSF56176">
    <property type="entry name" value="FAD-binding/transporter-associated domain-like"/>
    <property type="match status" value="1"/>
</dbReference>
<dbReference type="FunFam" id="1.10.45.10:FF:000001">
    <property type="entry name" value="D-lactate dehydrogenase mitochondrial"/>
    <property type="match status" value="1"/>
</dbReference>
<evidence type="ECO:0000256" key="9">
    <source>
        <dbReference type="ARBA" id="ARBA00038897"/>
    </source>
</evidence>
<protein>
    <recommendedName>
        <fullName evidence="9">D-lactate dehydrogenase (cytochrome)</fullName>
        <ecNumber evidence="9">1.1.2.4</ecNumber>
    </recommendedName>
</protein>
<accession>F4Q4J3</accession>
<dbReference type="GO" id="GO:0005739">
    <property type="term" value="C:mitochondrion"/>
    <property type="evidence" value="ECO:0007669"/>
    <property type="project" value="UniProtKB-SubCell"/>
</dbReference>
<dbReference type="Proteomes" id="UP000007797">
    <property type="component" value="Unassembled WGS sequence"/>
</dbReference>
<keyword evidence="8" id="KW-0496">Mitochondrion</keyword>
<proteinExistence type="inferred from homology"/>
<evidence type="ECO:0000259" key="11">
    <source>
        <dbReference type="PROSITE" id="PS51387"/>
    </source>
</evidence>
<gene>
    <name evidence="12" type="ORF">DFA_08843</name>
</gene>
<dbReference type="Gene3D" id="1.10.45.10">
    <property type="entry name" value="Vanillyl-alcohol Oxidase, Chain A, domain 4"/>
    <property type="match status" value="1"/>
</dbReference>
<dbReference type="PANTHER" id="PTHR11748:SF111">
    <property type="entry name" value="D-LACTATE DEHYDROGENASE, MITOCHONDRIAL-RELATED"/>
    <property type="match status" value="1"/>
</dbReference>
<dbReference type="GO" id="GO:0071949">
    <property type="term" value="F:FAD binding"/>
    <property type="evidence" value="ECO:0007669"/>
    <property type="project" value="InterPro"/>
</dbReference>
<feature type="signal peptide" evidence="10">
    <location>
        <begin position="1"/>
        <end position="23"/>
    </location>
</feature>
<organism evidence="12 13">
    <name type="scientific">Cavenderia fasciculata</name>
    <name type="common">Slime mold</name>
    <name type="synonym">Dictyostelium fasciculatum</name>
    <dbReference type="NCBI Taxonomy" id="261658"/>
    <lineage>
        <taxon>Eukaryota</taxon>
        <taxon>Amoebozoa</taxon>
        <taxon>Evosea</taxon>
        <taxon>Eumycetozoa</taxon>
        <taxon>Dictyostelia</taxon>
        <taxon>Acytosteliales</taxon>
        <taxon>Cavenderiaceae</taxon>
        <taxon>Cavenderia</taxon>
    </lineage>
</organism>
<dbReference type="OMA" id="FHESILY"/>
<dbReference type="GO" id="GO:0008720">
    <property type="term" value="F:D-lactate dehydrogenase (NAD+) activity"/>
    <property type="evidence" value="ECO:0007669"/>
    <property type="project" value="TreeGrafter"/>
</dbReference>
<keyword evidence="5" id="KW-0274">FAD</keyword>
<feature type="chain" id="PRO_5003316092" description="D-lactate dehydrogenase (cytochrome)" evidence="10">
    <location>
        <begin position="24"/>
        <end position="680"/>
    </location>
</feature>
<dbReference type="FunFam" id="3.30.70.2740:FF:000001">
    <property type="entry name" value="D-lactate dehydrogenase mitochondrial"/>
    <property type="match status" value="1"/>
</dbReference>
<dbReference type="Pfam" id="PF02913">
    <property type="entry name" value="FAD-oxidase_C"/>
    <property type="match status" value="1"/>
</dbReference>
<dbReference type="InterPro" id="IPR004113">
    <property type="entry name" value="FAD-bd_oxidored_4_C"/>
</dbReference>
<dbReference type="RefSeq" id="XP_004356326.1">
    <property type="nucleotide sequence ID" value="XM_004356273.1"/>
</dbReference>
<keyword evidence="10" id="KW-0732">Signal</keyword>
<evidence type="ECO:0000256" key="6">
    <source>
        <dbReference type="ARBA" id="ARBA00022946"/>
    </source>
</evidence>
<feature type="domain" description="FAD-binding PCMH-type" evidence="11">
    <location>
        <begin position="259"/>
        <end position="436"/>
    </location>
</feature>
<dbReference type="Gene3D" id="3.30.465.10">
    <property type="match status" value="1"/>
</dbReference>
<dbReference type="InterPro" id="IPR036318">
    <property type="entry name" value="FAD-bd_PCMH-like_sf"/>
</dbReference>
<evidence type="ECO:0000313" key="12">
    <source>
        <dbReference type="EMBL" id="EGG17842.1"/>
    </source>
</evidence>
<comment type="similarity">
    <text evidence="3">Belongs to the FAD-binding oxidoreductase/transferase type 4 family.</text>
</comment>
<name>F4Q4J3_CACFS</name>
<evidence type="ECO:0000256" key="2">
    <source>
        <dbReference type="ARBA" id="ARBA00004173"/>
    </source>
</evidence>
<dbReference type="PANTHER" id="PTHR11748">
    <property type="entry name" value="D-LACTATE DEHYDROGENASE"/>
    <property type="match status" value="1"/>
</dbReference>
<dbReference type="GO" id="GO:1903457">
    <property type="term" value="P:lactate catabolic process"/>
    <property type="evidence" value="ECO:0007669"/>
    <property type="project" value="TreeGrafter"/>
</dbReference>
<dbReference type="InterPro" id="IPR016171">
    <property type="entry name" value="Vanillyl_alc_oxidase_C-sub2"/>
</dbReference>
<dbReference type="InterPro" id="IPR016166">
    <property type="entry name" value="FAD-bd_PCMH"/>
</dbReference>
<evidence type="ECO:0000256" key="10">
    <source>
        <dbReference type="SAM" id="SignalP"/>
    </source>
</evidence>
<evidence type="ECO:0000256" key="3">
    <source>
        <dbReference type="ARBA" id="ARBA00008000"/>
    </source>
</evidence>
<evidence type="ECO:0000256" key="7">
    <source>
        <dbReference type="ARBA" id="ARBA00023002"/>
    </source>
</evidence>
<dbReference type="Gene3D" id="3.30.70.2740">
    <property type="match status" value="1"/>
</dbReference>
<dbReference type="InterPro" id="IPR016169">
    <property type="entry name" value="FAD-bd_PCMH_sub2"/>
</dbReference>
<dbReference type="EC" id="1.1.2.4" evidence="9"/>
<dbReference type="InterPro" id="IPR016164">
    <property type="entry name" value="FAD-linked_Oxase-like_C"/>
</dbReference>
<comment type="cofactor">
    <cofactor evidence="1">
        <name>FAD</name>
        <dbReference type="ChEBI" id="CHEBI:57692"/>
    </cofactor>
</comment>
<keyword evidence="6" id="KW-0809">Transit peptide</keyword>
<reference evidence="13" key="1">
    <citation type="journal article" date="2011" name="Genome Res.">
        <title>Phylogeny-wide analysis of social amoeba genomes highlights ancient origins for complex intercellular communication.</title>
        <authorList>
            <person name="Heidel A.J."/>
            <person name="Lawal H.M."/>
            <person name="Felder M."/>
            <person name="Schilde C."/>
            <person name="Helps N.R."/>
            <person name="Tunggal B."/>
            <person name="Rivero F."/>
            <person name="John U."/>
            <person name="Schleicher M."/>
            <person name="Eichinger L."/>
            <person name="Platzer M."/>
            <person name="Noegel A.A."/>
            <person name="Schaap P."/>
            <person name="Gloeckner G."/>
        </authorList>
    </citation>
    <scope>NUCLEOTIDE SEQUENCE [LARGE SCALE GENOMIC DNA]</scope>
    <source>
        <strain evidence="13">SH3</strain>
    </source>
</reference>
<evidence type="ECO:0000256" key="4">
    <source>
        <dbReference type="ARBA" id="ARBA00022630"/>
    </source>
</evidence>
<dbReference type="GeneID" id="14869767"/>
<dbReference type="InterPro" id="IPR006094">
    <property type="entry name" value="Oxid_FAD_bind_N"/>
</dbReference>
<evidence type="ECO:0000313" key="13">
    <source>
        <dbReference type="Proteomes" id="UP000007797"/>
    </source>
</evidence>
<dbReference type="GO" id="GO:0004458">
    <property type="term" value="F:D-lactate dehydrogenase (cytochrome) activity"/>
    <property type="evidence" value="ECO:0007669"/>
    <property type="project" value="UniProtKB-EC"/>
</dbReference>
<dbReference type="Pfam" id="PF01565">
    <property type="entry name" value="FAD_binding_4"/>
    <property type="match status" value="1"/>
</dbReference>
<dbReference type="OrthoDB" id="5332616at2759"/>
<dbReference type="AlphaFoldDB" id="F4Q4J3"/>
<dbReference type="STRING" id="1054147.F4Q4J3"/>
<dbReference type="EMBL" id="GL883021">
    <property type="protein sequence ID" value="EGG17842.1"/>
    <property type="molecule type" value="Genomic_DNA"/>
</dbReference>
<keyword evidence="13" id="KW-1185">Reference proteome</keyword>
<comment type="subcellular location">
    <subcellularLocation>
        <location evidence="2">Mitochondrion</location>
    </subcellularLocation>
</comment>
<dbReference type="SUPFAM" id="SSF55103">
    <property type="entry name" value="FAD-linked oxidases, C-terminal domain"/>
    <property type="match status" value="1"/>
</dbReference>
<evidence type="ECO:0000256" key="1">
    <source>
        <dbReference type="ARBA" id="ARBA00001974"/>
    </source>
</evidence>
<evidence type="ECO:0000256" key="5">
    <source>
        <dbReference type="ARBA" id="ARBA00022827"/>
    </source>
</evidence>
<sequence length="680" mass="74799">MFKYTFSIIFLIAIFFTIAQSLATTPTGFTTLTTLAQTEDVLYDSDPDTLIVFYFITQICATGPTWKSDLGTLKTLYPTVNFYELSVDLYPAVTDHIATMTYGVVPSLKGFKFWNETQDYLFLRAGQNFNSLKNDINLHKRGLFSSSSSLSYVKLNEKNKKNQYSYENGYQYSSSSSSSSTSTNNNRLIWTTVASLFTLGCAATTSTILLLEDNNPHHNTKESRLPIEFISLLISKFGDRVVFTIDDREAHGKDFSYHPPENPDAVIYPTSQEEVQLIARLCADYNIPIIPFGSGTSLEGHILATNGGVCVDFKLMKSVIKVRPEDMDVTVQPGISYDELNEHLKPFGFFFPMDPGPGASIGGMVGTSCSGTHAMRYGTMKENVVSLKVVLPNGKLVTTKSRAKKSSAGYDLTHLFIGAEGTLGIVTEVTVKLQPIPQKVAVAHATFENIGDACNSVIKTMQSGVQIGRAELLDDVMMKAVNLSSSTDYPVKNTLLFEFSGSPQQVQDQIAHVEVIARANGATQFSFATEEEEKEKLWFARKVALWSAPSLKPGSEVIITDVCVPISRLSDIIEETKAELLTTSIIAPLVSHAGDGNFHLFILFNPNDPFEVKEAKQISDNLVERAIGMNGTCTGEHGVALGKKKYLEKELGKEAVDLMKLIKKTIDPKNLMNPGKVVDV</sequence>
<dbReference type="PROSITE" id="PS51387">
    <property type="entry name" value="FAD_PCMH"/>
    <property type="match status" value="1"/>
</dbReference>